<feature type="transmembrane region" description="Helical" evidence="1">
    <location>
        <begin position="306"/>
        <end position="329"/>
    </location>
</feature>
<proteinExistence type="predicted"/>
<feature type="transmembrane region" description="Helical" evidence="1">
    <location>
        <begin position="131"/>
        <end position="155"/>
    </location>
</feature>
<dbReference type="PANTHER" id="PTHR23021:SF11">
    <property type="entry name" value="SERPENTINE RECEPTOR, CLASS T"/>
    <property type="match status" value="1"/>
</dbReference>
<dbReference type="Proteomes" id="UP000054495">
    <property type="component" value="Unassembled WGS sequence"/>
</dbReference>
<feature type="transmembrane region" description="Helical" evidence="1">
    <location>
        <begin position="188"/>
        <end position="210"/>
    </location>
</feature>
<keyword evidence="1" id="KW-0472">Membrane</keyword>
<accession>A0A0D6LJN7</accession>
<sequence>MEWFIKYGGAEKVPAYDCKASNRKHGATNVALGVVFIIYGVVIEMEWFIKYGGAEKVPAYDCKASNRKHGATNVALGVVFIIYGVVVEALYLLAMIVMLKKKNRRLSCYKIMLILGVYDMVSIWINSLLTGYFWFVGANYCTNSTLIYVVGAIGIGEHKRIFSIDIGHKLTMLQGYGVARIFSDSRAYAVLLIPFLYTLYFFFFSSPMLFNSDTASWYFYTFMPNHHQDEFLSYPHTANNIVVVAVTCLIYVKYAHILSSYSKGVTNASLSAAQRSFFIQCTCICTVNFLCATIYVYMQFFYTPPYFVYIGHTCWQLTNGIPAFVYLVLNRTIQGDVLILLGLRKSSMPKTTPVVTITGGSSKKSISQ</sequence>
<feature type="transmembrane region" description="Helical" evidence="1">
    <location>
        <begin position="106"/>
        <end position="125"/>
    </location>
</feature>
<reference evidence="2 3" key="1">
    <citation type="submission" date="2013-05" db="EMBL/GenBank/DDBJ databases">
        <title>Draft genome of the parasitic nematode Anyclostoma ceylanicum.</title>
        <authorList>
            <person name="Mitreva M."/>
        </authorList>
    </citation>
    <scope>NUCLEOTIDE SEQUENCE [LARGE SCALE GENOMIC DNA]</scope>
</reference>
<dbReference type="EMBL" id="KE125216">
    <property type="protein sequence ID" value="EPB70186.1"/>
    <property type="molecule type" value="Genomic_DNA"/>
</dbReference>
<evidence type="ECO:0000313" key="2">
    <source>
        <dbReference type="EMBL" id="EPB70186.1"/>
    </source>
</evidence>
<feature type="transmembrane region" description="Helical" evidence="1">
    <location>
        <begin position="238"/>
        <end position="256"/>
    </location>
</feature>
<feature type="transmembrane region" description="Helical" evidence="1">
    <location>
        <begin position="277"/>
        <end position="300"/>
    </location>
</feature>
<evidence type="ECO:0000256" key="1">
    <source>
        <dbReference type="SAM" id="Phobius"/>
    </source>
</evidence>
<evidence type="ECO:0000313" key="3">
    <source>
        <dbReference type="Proteomes" id="UP000054495"/>
    </source>
</evidence>
<evidence type="ECO:0008006" key="4">
    <source>
        <dbReference type="Google" id="ProtNLM"/>
    </source>
</evidence>
<dbReference type="InterPro" id="IPR019425">
    <property type="entry name" value="7TM_GPCR_serpentine_rcpt_Srt"/>
</dbReference>
<keyword evidence="1" id="KW-0812">Transmembrane</keyword>
<feature type="transmembrane region" description="Helical" evidence="1">
    <location>
        <begin position="29"/>
        <end position="49"/>
    </location>
</feature>
<dbReference type="SUPFAM" id="SSF81321">
    <property type="entry name" value="Family A G protein-coupled receptor-like"/>
    <property type="match status" value="1"/>
</dbReference>
<gene>
    <name evidence="2" type="ORF">ANCCEY_10716</name>
</gene>
<dbReference type="AlphaFoldDB" id="A0A0D6LJN7"/>
<feature type="transmembrane region" description="Helical" evidence="1">
    <location>
        <begin position="74"/>
        <end position="99"/>
    </location>
</feature>
<protein>
    <recommendedName>
        <fullName evidence="4">G-protein coupled receptors family 1 profile domain-containing protein</fullName>
    </recommendedName>
</protein>
<organism evidence="2 3">
    <name type="scientific">Ancylostoma ceylanicum</name>
    <dbReference type="NCBI Taxonomy" id="53326"/>
    <lineage>
        <taxon>Eukaryota</taxon>
        <taxon>Metazoa</taxon>
        <taxon>Ecdysozoa</taxon>
        <taxon>Nematoda</taxon>
        <taxon>Chromadorea</taxon>
        <taxon>Rhabditida</taxon>
        <taxon>Rhabditina</taxon>
        <taxon>Rhabditomorpha</taxon>
        <taxon>Strongyloidea</taxon>
        <taxon>Ancylostomatidae</taxon>
        <taxon>Ancylostomatinae</taxon>
        <taxon>Ancylostoma</taxon>
    </lineage>
</organism>
<keyword evidence="1" id="KW-1133">Transmembrane helix</keyword>
<keyword evidence="3" id="KW-1185">Reference proteome</keyword>
<dbReference type="PANTHER" id="PTHR23021">
    <property type="entry name" value="SERPENTINE RECEPTOR, CLASS T"/>
    <property type="match status" value="1"/>
</dbReference>
<name>A0A0D6LJN7_9BILA</name>
<dbReference type="Pfam" id="PF10321">
    <property type="entry name" value="7TM_GPCR_Srt"/>
    <property type="match status" value="1"/>
</dbReference>